<evidence type="ECO:0000313" key="1">
    <source>
        <dbReference type="EMBL" id="SIN82154.1"/>
    </source>
</evidence>
<evidence type="ECO:0000313" key="2">
    <source>
        <dbReference type="Proteomes" id="UP000184782"/>
    </source>
</evidence>
<protein>
    <submittedName>
        <fullName evidence="1">Uncharacterized protein</fullName>
    </submittedName>
</protein>
<dbReference type="OrthoDB" id="1241436at2"/>
<dbReference type="Proteomes" id="UP000184782">
    <property type="component" value="Unassembled WGS sequence"/>
</dbReference>
<organism evidence="1 2">
    <name type="scientific">Chryseobacterium scophthalmum</name>
    <dbReference type="NCBI Taxonomy" id="59733"/>
    <lineage>
        <taxon>Bacteria</taxon>
        <taxon>Pseudomonadati</taxon>
        <taxon>Bacteroidota</taxon>
        <taxon>Flavobacteriia</taxon>
        <taxon>Flavobacteriales</taxon>
        <taxon>Weeksellaceae</taxon>
        <taxon>Chryseobacterium group</taxon>
        <taxon>Chryseobacterium</taxon>
    </lineage>
</organism>
<dbReference type="AlphaFoldDB" id="A0A1N6EGI9"/>
<accession>A0A1N6EGI9</accession>
<reference evidence="2" key="1">
    <citation type="submission" date="2016-12" db="EMBL/GenBank/DDBJ databases">
        <authorList>
            <person name="Varghese N."/>
            <person name="Submissions S."/>
        </authorList>
    </citation>
    <scope>NUCLEOTIDE SEQUENCE [LARGE SCALE GENOMIC DNA]</scope>
    <source>
        <strain evidence="2">DSM 16779</strain>
    </source>
</reference>
<dbReference type="EMBL" id="FSRQ01000001">
    <property type="protein sequence ID" value="SIN82154.1"/>
    <property type="molecule type" value="Genomic_DNA"/>
</dbReference>
<keyword evidence="2" id="KW-1185">Reference proteome</keyword>
<dbReference type="RefSeq" id="WP_074228260.1">
    <property type="nucleotide sequence ID" value="NZ_FSRQ01000001.1"/>
</dbReference>
<gene>
    <name evidence="1" type="ORF">SAMN05421769_0333</name>
</gene>
<name>A0A1N6EGI9_9FLAO</name>
<dbReference type="STRING" id="59733.SAMN05421769_0333"/>
<proteinExistence type="predicted"/>
<sequence length="376" mass="44617">MRLNKIHQDLKELYKGKERLNTILGVEFSHQEEAKLYTRILQVGQWYVAPFSFETYDSYAVKLTPNKRLLDSPVYSRSRWDHSIFSNNLANFLPMRQLRMLDTSDFVQYILDDWQLLEELSLPFREYTDSLDSLEFLKEYLHNEDKLKYLENPSEFYTKVYIDFWNHYYNTPQQKEYVELMNSMVKDKSYLPGFEIKDYGVWNARVYNAIGQKAYSYDLIDLSEQNKIQFYWQSFIQSHGFDASGYSFEILPNTNARTNLEFDLMLSHSDNIYLLPEKIQSHPLFLPLERIIKSSKSYNGDAHIEAAKTIDEELNDPLMAWDALVSAGYWSGVNFGIPNMDAWKAAIDLSEKHDWKEIHEVLTDQLEFYNHYKDKV</sequence>